<feature type="compositionally biased region" description="Pro residues" evidence="1">
    <location>
        <begin position="7"/>
        <end position="21"/>
    </location>
</feature>
<dbReference type="InterPro" id="IPR006311">
    <property type="entry name" value="TAT_signal"/>
</dbReference>
<dbReference type="InterPro" id="IPR052900">
    <property type="entry name" value="Phospholipid_Metab_Enz"/>
</dbReference>
<dbReference type="PANTHER" id="PTHR43606">
    <property type="entry name" value="PHOSPHATASE, PUTATIVE (AFU_ORTHOLOGUE AFUA_6G08710)-RELATED"/>
    <property type="match status" value="1"/>
</dbReference>
<dbReference type="Gene3D" id="3.60.21.70">
    <property type="entry name" value="PhoD-like phosphatase"/>
    <property type="match status" value="1"/>
</dbReference>
<evidence type="ECO:0000259" key="2">
    <source>
        <dbReference type="Pfam" id="PF09423"/>
    </source>
</evidence>
<dbReference type="AlphaFoldDB" id="A0A4Y3RUI8"/>
<dbReference type="InterPro" id="IPR038607">
    <property type="entry name" value="PhoD-like_sf"/>
</dbReference>
<dbReference type="PANTHER" id="PTHR43606:SF1">
    <property type="entry name" value="PHOD-LIKE PHOSPHATASE METALLOPHOSPHATASE DOMAIN-CONTAINING PROTEIN"/>
    <property type="match status" value="1"/>
</dbReference>
<dbReference type="InterPro" id="IPR029052">
    <property type="entry name" value="Metallo-depent_PP-like"/>
</dbReference>
<dbReference type="Pfam" id="PF09423">
    <property type="entry name" value="PhoD"/>
    <property type="match status" value="1"/>
</dbReference>
<dbReference type="Gene3D" id="2.60.40.380">
    <property type="entry name" value="Purple acid phosphatase-like, N-terminal"/>
    <property type="match status" value="1"/>
</dbReference>
<sequence>MSHPVPGSSPTPPSTPPPSTSPSPGRRGLLRGSLAASAALALGGAGMAAPAFALSGRPRAGWGVQTGDVTASSGLVWVRADRPARMLVETSASESFRRVRRHHGPLVGAGTDFTGTTALRGLPAGEQIHYRVTLADPDDPRRTGEPVVGTFRTAPERRRDGVRFLWSGDIAGQGWGINPDIGGFRAYEEMRRLDPDFFLCSGDSIYADGVIQPSVTLPDGRIWRNVTTPEKSKVAETLAEYRGNFRYNLLDHNVRAFNAQVPSVVQWDDHEVRNNWYPGQILDDVRYSEKDVDVLAARALRAFGEYTPVSTLHARGGAEARAGRMHRVVRYGPLLDVFVLDMRSYRNANSPGRQADDTTGILGAEQLAWLKRELAASTAVWKVLAADMPLGLVVPDGSANFEAVAQGDPGAPLGRELQIAELLRFVKHRRITGTVWLTADVHYTSAQHYAPERAAFQDFAPFWEFVSGPLAAGGFPANALDATFGPERVFVRAPERANLSPMESPQYFGEVDIDGHSGELTVRLRAEGGSVLFSKVLRPGLVGQ</sequence>
<name>A0A4Y3RUI8_9ACTN</name>
<gene>
    <name evidence="4" type="ORF">SGA01_71860</name>
</gene>
<dbReference type="Proteomes" id="UP000315226">
    <property type="component" value="Unassembled WGS sequence"/>
</dbReference>
<feature type="region of interest" description="Disordered" evidence="1">
    <location>
        <begin position="1"/>
        <end position="28"/>
    </location>
</feature>
<dbReference type="InterPro" id="IPR032093">
    <property type="entry name" value="PhoD_N"/>
</dbReference>
<evidence type="ECO:0000259" key="3">
    <source>
        <dbReference type="Pfam" id="PF16655"/>
    </source>
</evidence>
<dbReference type="InterPro" id="IPR018946">
    <property type="entry name" value="PhoD-like_MPP"/>
</dbReference>
<dbReference type="SUPFAM" id="SSF56300">
    <property type="entry name" value="Metallo-dependent phosphatases"/>
    <property type="match status" value="1"/>
</dbReference>
<organism evidence="4 5">
    <name type="scientific">Streptomyces gardneri</name>
    <dbReference type="NCBI Taxonomy" id="66892"/>
    <lineage>
        <taxon>Bacteria</taxon>
        <taxon>Bacillati</taxon>
        <taxon>Actinomycetota</taxon>
        <taxon>Actinomycetes</taxon>
        <taxon>Kitasatosporales</taxon>
        <taxon>Streptomycetaceae</taxon>
        <taxon>Streptomyces</taxon>
    </lineage>
</organism>
<evidence type="ECO:0000313" key="4">
    <source>
        <dbReference type="EMBL" id="GEB61581.1"/>
    </source>
</evidence>
<dbReference type="PROSITE" id="PS51318">
    <property type="entry name" value="TAT"/>
    <property type="match status" value="1"/>
</dbReference>
<feature type="domain" description="PhoD-like phosphatase metallophosphatase" evidence="2">
    <location>
        <begin position="170"/>
        <end position="524"/>
    </location>
</feature>
<keyword evidence="5" id="KW-1185">Reference proteome</keyword>
<feature type="domain" description="Phospholipase D N-terminal" evidence="3">
    <location>
        <begin position="63"/>
        <end position="153"/>
    </location>
</feature>
<evidence type="ECO:0000313" key="5">
    <source>
        <dbReference type="Proteomes" id="UP000315226"/>
    </source>
</evidence>
<comment type="caution">
    <text evidence="4">The sequence shown here is derived from an EMBL/GenBank/DDBJ whole genome shotgun (WGS) entry which is preliminary data.</text>
</comment>
<protein>
    <submittedName>
        <fullName evidence="4">Alkaline phosphatase</fullName>
    </submittedName>
</protein>
<accession>A0A4Y3RUI8</accession>
<proteinExistence type="predicted"/>
<evidence type="ECO:0000256" key="1">
    <source>
        <dbReference type="SAM" id="MobiDB-lite"/>
    </source>
</evidence>
<dbReference type="EMBL" id="BJMN01000060">
    <property type="protein sequence ID" value="GEB61581.1"/>
    <property type="molecule type" value="Genomic_DNA"/>
</dbReference>
<dbReference type="Pfam" id="PF16655">
    <property type="entry name" value="PhoD_N"/>
    <property type="match status" value="1"/>
</dbReference>
<reference evidence="4 5" key="1">
    <citation type="submission" date="2019-06" db="EMBL/GenBank/DDBJ databases">
        <title>Whole genome shotgun sequence of Streptomyces gardneri NBRC 12865.</title>
        <authorList>
            <person name="Hosoyama A."/>
            <person name="Uohara A."/>
            <person name="Ohji S."/>
            <person name="Ichikawa N."/>
        </authorList>
    </citation>
    <scope>NUCLEOTIDE SEQUENCE [LARGE SCALE GENOMIC DNA]</scope>
    <source>
        <strain evidence="4 5">NBRC 12865</strain>
    </source>
</reference>
<dbReference type="RefSeq" id="WP_229918345.1">
    <property type="nucleotide sequence ID" value="NZ_BJMN01000060.1"/>
</dbReference>